<keyword evidence="2" id="KW-0805">Transcription regulation</keyword>
<evidence type="ECO:0000256" key="3">
    <source>
        <dbReference type="ARBA" id="ARBA00023125"/>
    </source>
</evidence>
<accession>A0A4R4Y0Z9</accession>
<gene>
    <name evidence="7" type="ORF">E1288_41075</name>
</gene>
<dbReference type="GO" id="GO:0032993">
    <property type="term" value="C:protein-DNA complex"/>
    <property type="evidence" value="ECO:0007669"/>
    <property type="project" value="TreeGrafter"/>
</dbReference>
<name>A0A4R4Y0Z9_9PSEU</name>
<reference evidence="7 8" key="1">
    <citation type="submission" date="2019-03" db="EMBL/GenBank/DDBJ databases">
        <title>Draft genome sequences of novel Actinobacteria.</title>
        <authorList>
            <person name="Sahin N."/>
            <person name="Ay H."/>
            <person name="Saygin H."/>
        </authorList>
    </citation>
    <scope>NUCLEOTIDE SEQUENCE [LARGE SCALE GENOMIC DNA]</scope>
    <source>
        <strain evidence="7 8">7K502</strain>
    </source>
</reference>
<dbReference type="Gene3D" id="3.40.190.10">
    <property type="entry name" value="Periplasmic binding protein-like II"/>
    <property type="match status" value="2"/>
</dbReference>
<proteinExistence type="inferred from homology"/>
<evidence type="ECO:0000259" key="6">
    <source>
        <dbReference type="Pfam" id="PF03466"/>
    </source>
</evidence>
<protein>
    <recommendedName>
        <fullName evidence="6">LysR substrate-binding domain-containing protein</fullName>
    </recommendedName>
</protein>
<dbReference type="InterPro" id="IPR005119">
    <property type="entry name" value="LysR_subst-bd"/>
</dbReference>
<keyword evidence="4" id="KW-0804">Transcription</keyword>
<dbReference type="GO" id="GO:0003677">
    <property type="term" value="F:DNA binding"/>
    <property type="evidence" value="ECO:0007669"/>
    <property type="project" value="UniProtKB-KW"/>
</dbReference>
<dbReference type="RefSeq" id="WP_132494079.1">
    <property type="nucleotide sequence ID" value="NZ_SMKW01000101.1"/>
</dbReference>
<dbReference type="PANTHER" id="PTHR30346">
    <property type="entry name" value="TRANSCRIPTIONAL DUAL REGULATOR HCAR-RELATED"/>
    <property type="match status" value="1"/>
</dbReference>
<evidence type="ECO:0000313" key="7">
    <source>
        <dbReference type="EMBL" id="TDD37049.1"/>
    </source>
</evidence>
<evidence type="ECO:0000313" key="8">
    <source>
        <dbReference type="Proteomes" id="UP000294947"/>
    </source>
</evidence>
<evidence type="ECO:0000256" key="2">
    <source>
        <dbReference type="ARBA" id="ARBA00023015"/>
    </source>
</evidence>
<dbReference type="OrthoDB" id="3176554at2"/>
<keyword evidence="8" id="KW-1185">Reference proteome</keyword>
<comment type="similarity">
    <text evidence="1">Belongs to the LysR transcriptional regulatory family.</text>
</comment>
<evidence type="ECO:0000256" key="4">
    <source>
        <dbReference type="ARBA" id="ARBA00023163"/>
    </source>
</evidence>
<feature type="region of interest" description="Disordered" evidence="5">
    <location>
        <begin position="1"/>
        <end position="29"/>
    </location>
</feature>
<comment type="caution">
    <text evidence="7">The sequence shown here is derived from an EMBL/GenBank/DDBJ whole genome shotgun (WGS) entry which is preliminary data.</text>
</comment>
<keyword evidence="3" id="KW-0238">DNA-binding</keyword>
<organism evidence="7 8">
    <name type="scientific">Saccharopolyspora elongata</name>
    <dbReference type="NCBI Taxonomy" id="2530387"/>
    <lineage>
        <taxon>Bacteria</taxon>
        <taxon>Bacillati</taxon>
        <taxon>Actinomycetota</taxon>
        <taxon>Actinomycetes</taxon>
        <taxon>Pseudonocardiales</taxon>
        <taxon>Pseudonocardiaceae</taxon>
        <taxon>Saccharopolyspora</taxon>
    </lineage>
</organism>
<evidence type="ECO:0000256" key="5">
    <source>
        <dbReference type="SAM" id="MobiDB-lite"/>
    </source>
</evidence>
<dbReference type="GO" id="GO:0003700">
    <property type="term" value="F:DNA-binding transcription factor activity"/>
    <property type="evidence" value="ECO:0007669"/>
    <property type="project" value="TreeGrafter"/>
</dbReference>
<dbReference type="EMBL" id="SMKW01000101">
    <property type="protein sequence ID" value="TDD37049.1"/>
    <property type="molecule type" value="Genomic_DNA"/>
</dbReference>
<sequence>MPWRSTAAKASVRATTADLPGHRTPPRTRADEAIGKGKVELLRQGELGFGLVRRPIEEEALQTATVSDEPLGVVVHRCHQLTSRTTVDWADLSGQNLLWFPDSRAQGYAATILAHLGQQGWTPQAVRTRHTSHAQFVHNLRRSPVVALRSKNAVAGMPELAWLSFATNPPREQLALATTAVGTWAALLEAAAELAS</sequence>
<dbReference type="AlphaFoldDB" id="A0A4R4Y0Z9"/>
<dbReference type="Pfam" id="PF03466">
    <property type="entry name" value="LysR_substrate"/>
    <property type="match status" value="1"/>
</dbReference>
<dbReference type="PANTHER" id="PTHR30346:SF0">
    <property type="entry name" value="HCA OPERON TRANSCRIPTIONAL ACTIVATOR HCAR"/>
    <property type="match status" value="1"/>
</dbReference>
<evidence type="ECO:0000256" key="1">
    <source>
        <dbReference type="ARBA" id="ARBA00009437"/>
    </source>
</evidence>
<feature type="domain" description="LysR substrate-binding" evidence="6">
    <location>
        <begin position="39"/>
        <end position="178"/>
    </location>
</feature>
<dbReference type="Proteomes" id="UP000294947">
    <property type="component" value="Unassembled WGS sequence"/>
</dbReference>
<dbReference type="SUPFAM" id="SSF53850">
    <property type="entry name" value="Periplasmic binding protein-like II"/>
    <property type="match status" value="1"/>
</dbReference>